<keyword evidence="2" id="KW-1185">Reference proteome</keyword>
<gene>
    <name evidence="1" type="ORF">GJ744_007053</name>
</gene>
<organism evidence="1 2">
    <name type="scientific">Endocarpon pusillum</name>
    <dbReference type="NCBI Taxonomy" id="364733"/>
    <lineage>
        <taxon>Eukaryota</taxon>
        <taxon>Fungi</taxon>
        <taxon>Dikarya</taxon>
        <taxon>Ascomycota</taxon>
        <taxon>Pezizomycotina</taxon>
        <taxon>Eurotiomycetes</taxon>
        <taxon>Chaetothyriomycetidae</taxon>
        <taxon>Verrucariales</taxon>
        <taxon>Verrucariaceae</taxon>
        <taxon>Endocarpon</taxon>
    </lineage>
</organism>
<dbReference type="OrthoDB" id="2735536at2759"/>
<proteinExistence type="predicted"/>
<comment type="caution">
    <text evidence="1">The sequence shown here is derived from an EMBL/GenBank/DDBJ whole genome shotgun (WGS) entry which is preliminary data.</text>
</comment>
<dbReference type="AlphaFoldDB" id="A0A8H7AMK8"/>
<dbReference type="Gene3D" id="3.40.50.720">
    <property type="entry name" value="NAD(P)-binding Rossmann-like Domain"/>
    <property type="match status" value="1"/>
</dbReference>
<accession>A0A8H7AMK8</accession>
<evidence type="ECO:0000313" key="1">
    <source>
        <dbReference type="EMBL" id="KAF7510154.1"/>
    </source>
</evidence>
<protein>
    <submittedName>
        <fullName evidence="1">Uncharacterized protein</fullName>
    </submittedName>
</protein>
<reference evidence="1" key="1">
    <citation type="submission" date="2020-02" db="EMBL/GenBank/DDBJ databases">
        <authorList>
            <person name="Palmer J.M."/>
        </authorList>
    </citation>
    <scope>NUCLEOTIDE SEQUENCE</scope>
    <source>
        <strain evidence="1">EPUS1.4</strain>
        <tissue evidence="1">Thallus</tissue>
    </source>
</reference>
<dbReference type="EMBL" id="JAACFV010000033">
    <property type="protein sequence ID" value="KAF7510154.1"/>
    <property type="molecule type" value="Genomic_DNA"/>
</dbReference>
<sequence length="89" mass="9850">MLKGGFDEVVKESIGSLDDEIFEVPKLMGTRAIHMASPCLISDVEPEKDLLVPATEGTKNILLSISAHTPRVNMLSQHCVFRSHCQMQK</sequence>
<name>A0A8H7AMK8_9EURO</name>
<dbReference type="Proteomes" id="UP000606974">
    <property type="component" value="Unassembled WGS sequence"/>
</dbReference>
<evidence type="ECO:0000313" key="2">
    <source>
        <dbReference type="Proteomes" id="UP000606974"/>
    </source>
</evidence>